<comment type="caution">
    <text evidence="1">The sequence shown here is derived from an EMBL/GenBank/DDBJ whole genome shotgun (WGS) entry which is preliminary data.</text>
</comment>
<evidence type="ECO:0000313" key="2">
    <source>
        <dbReference type="Proteomes" id="UP001054945"/>
    </source>
</evidence>
<gene>
    <name evidence="1" type="ORF">CEXT_85951</name>
</gene>
<sequence>MLESASTADCCIVTVLEIGWGRGYDRRHVISISLRLSDCLGGMSSFLDTQMGEFTPEIYLGLQCSYTIANKRVGHVGIYIHEFYTSLWTEKNKI</sequence>
<dbReference type="AlphaFoldDB" id="A0AAV4Y588"/>
<proteinExistence type="predicted"/>
<evidence type="ECO:0000313" key="1">
    <source>
        <dbReference type="EMBL" id="GIZ01314.1"/>
    </source>
</evidence>
<reference evidence="1 2" key="1">
    <citation type="submission" date="2021-06" db="EMBL/GenBank/DDBJ databases">
        <title>Caerostris extrusa draft genome.</title>
        <authorList>
            <person name="Kono N."/>
            <person name="Arakawa K."/>
        </authorList>
    </citation>
    <scope>NUCLEOTIDE SEQUENCE [LARGE SCALE GENOMIC DNA]</scope>
</reference>
<dbReference type="Proteomes" id="UP001054945">
    <property type="component" value="Unassembled WGS sequence"/>
</dbReference>
<protein>
    <submittedName>
        <fullName evidence="1">Uncharacterized protein</fullName>
    </submittedName>
</protein>
<organism evidence="1 2">
    <name type="scientific">Caerostris extrusa</name>
    <name type="common">Bark spider</name>
    <name type="synonym">Caerostris bankana</name>
    <dbReference type="NCBI Taxonomy" id="172846"/>
    <lineage>
        <taxon>Eukaryota</taxon>
        <taxon>Metazoa</taxon>
        <taxon>Ecdysozoa</taxon>
        <taxon>Arthropoda</taxon>
        <taxon>Chelicerata</taxon>
        <taxon>Arachnida</taxon>
        <taxon>Araneae</taxon>
        <taxon>Araneomorphae</taxon>
        <taxon>Entelegynae</taxon>
        <taxon>Araneoidea</taxon>
        <taxon>Araneidae</taxon>
        <taxon>Caerostris</taxon>
    </lineage>
</organism>
<dbReference type="EMBL" id="BPLR01018652">
    <property type="protein sequence ID" value="GIZ01314.1"/>
    <property type="molecule type" value="Genomic_DNA"/>
</dbReference>
<name>A0AAV4Y588_CAEEX</name>
<keyword evidence="2" id="KW-1185">Reference proteome</keyword>
<accession>A0AAV4Y588</accession>